<sequence length="310" mass="31458">MTAVVAATVGLSYASVPLYRVFCQVTGFGGTTRGRAGAGGDDADDDAFVTSTDATRPVAGARPITIRFNADVSAGVPWRFTPATPAARVRPGETALAFYTAENLGVTPLTGIATYNVTPAKVGIYFNKVQCFCFDEQRLAGGEVVDMPVFFFLDPEFASDERMADVDEVTLSYTFFRAEDVSMEELQEAHTRVWEAAMKDLDAAGRQKGGSDNAPKPSVPVPAQAPAMATSAPVMVTPSAPVEAAPSAQAAAAPALAATPATAPVGGTEVGGSSLPLGAAVLSSDSSAVAPAAATGVGEPASTSSVAGSA</sequence>
<name>A0ACC3C3N7_PYRYE</name>
<evidence type="ECO:0000313" key="1">
    <source>
        <dbReference type="EMBL" id="KAK1864590.1"/>
    </source>
</evidence>
<evidence type="ECO:0000313" key="2">
    <source>
        <dbReference type="Proteomes" id="UP000798662"/>
    </source>
</evidence>
<keyword evidence="2" id="KW-1185">Reference proteome</keyword>
<reference evidence="1" key="1">
    <citation type="submission" date="2019-11" db="EMBL/GenBank/DDBJ databases">
        <title>Nori genome reveals adaptations in red seaweeds to the harsh intertidal environment.</title>
        <authorList>
            <person name="Wang D."/>
            <person name="Mao Y."/>
        </authorList>
    </citation>
    <scope>NUCLEOTIDE SEQUENCE</scope>
    <source>
        <tissue evidence="1">Gametophyte</tissue>
    </source>
</reference>
<accession>A0ACC3C3N7</accession>
<comment type="caution">
    <text evidence="1">The sequence shown here is derived from an EMBL/GenBank/DDBJ whole genome shotgun (WGS) entry which is preliminary data.</text>
</comment>
<gene>
    <name evidence="1" type="ORF">I4F81_007135</name>
</gene>
<proteinExistence type="predicted"/>
<dbReference type="Proteomes" id="UP000798662">
    <property type="component" value="Chromosome 2"/>
</dbReference>
<protein>
    <submittedName>
        <fullName evidence="1">Uncharacterized protein</fullName>
    </submittedName>
</protein>
<organism evidence="1 2">
    <name type="scientific">Pyropia yezoensis</name>
    <name type="common">Susabi-nori</name>
    <name type="synonym">Porphyra yezoensis</name>
    <dbReference type="NCBI Taxonomy" id="2788"/>
    <lineage>
        <taxon>Eukaryota</taxon>
        <taxon>Rhodophyta</taxon>
        <taxon>Bangiophyceae</taxon>
        <taxon>Bangiales</taxon>
        <taxon>Bangiaceae</taxon>
        <taxon>Pyropia</taxon>
    </lineage>
</organism>
<dbReference type="EMBL" id="CM020619">
    <property type="protein sequence ID" value="KAK1864590.1"/>
    <property type="molecule type" value="Genomic_DNA"/>
</dbReference>